<sequence>MKLTFTLLLFMVTTLSISAQETQQLKFCNCIDKVDQISPVLNGKYERTCNGKINETGAFKDGNKDGEWTTYNAKGGVIKKVNYVNGKLNGKSELFYFNGKAKLSASFVEGKPDQEWVFYNSNGKVMIQGKYDKGKPVNLWDVYNGSKIAVQYDFATSKYIKQDRPGLRKSGSFMRNDNSGEYFFFYFSNEAMIGETAPLGGQKFAISLLQDLHEMPSDYWDTFVSYEYLATVSVSPDHQSSFSLSRFDGDYDLQNAIVYPFVVKTNPESKLKKVDHTDLSRKLLDFKINETFSFLPPWVFAGKPEVKVHLPYVINRLVDLNRPAEKKYN</sequence>
<evidence type="ECO:0000256" key="1">
    <source>
        <dbReference type="SAM" id="SignalP"/>
    </source>
</evidence>
<dbReference type="Proteomes" id="UP000295620">
    <property type="component" value="Unassembled WGS sequence"/>
</dbReference>
<dbReference type="OrthoDB" id="7342920at2"/>
<dbReference type="EMBL" id="SNYC01000010">
    <property type="protein sequence ID" value="TDQ06226.1"/>
    <property type="molecule type" value="Genomic_DNA"/>
</dbReference>
<feature type="chain" id="PRO_5020403982" description="MORN repeat protein" evidence="1">
    <location>
        <begin position="20"/>
        <end position="329"/>
    </location>
</feature>
<evidence type="ECO:0000313" key="3">
    <source>
        <dbReference type="Proteomes" id="UP000295620"/>
    </source>
</evidence>
<dbReference type="SUPFAM" id="SSF82185">
    <property type="entry name" value="Histone H3 K4-specific methyltransferase SET7/9 N-terminal domain"/>
    <property type="match status" value="1"/>
</dbReference>
<evidence type="ECO:0008006" key="4">
    <source>
        <dbReference type="Google" id="ProtNLM"/>
    </source>
</evidence>
<dbReference type="Gene3D" id="3.90.930.1">
    <property type="match status" value="1"/>
</dbReference>
<name>A0A4R6SNX3_9SPHI</name>
<accession>A0A4R6SNX3</accession>
<reference evidence="2 3" key="1">
    <citation type="submission" date="2019-03" db="EMBL/GenBank/DDBJ databases">
        <title>Genomic Encyclopedia of Archaeal and Bacterial Type Strains, Phase II (KMG-II): from individual species to whole genera.</title>
        <authorList>
            <person name="Goeker M."/>
        </authorList>
    </citation>
    <scope>NUCLEOTIDE SEQUENCE [LARGE SCALE GENOMIC DNA]</scope>
    <source>
        <strain evidence="2 3">DSM 19035</strain>
    </source>
</reference>
<comment type="caution">
    <text evidence="2">The sequence shown here is derived from an EMBL/GenBank/DDBJ whole genome shotgun (WGS) entry which is preliminary data.</text>
</comment>
<keyword evidence="3" id="KW-1185">Reference proteome</keyword>
<dbReference type="RefSeq" id="WP_133578392.1">
    <property type="nucleotide sequence ID" value="NZ_SNYC01000010.1"/>
</dbReference>
<gene>
    <name evidence="2" type="ORF">ATK78_4607</name>
</gene>
<keyword evidence="1" id="KW-0732">Signal</keyword>
<protein>
    <recommendedName>
        <fullName evidence="4">MORN repeat protein</fullName>
    </recommendedName>
</protein>
<feature type="signal peptide" evidence="1">
    <location>
        <begin position="1"/>
        <end position="19"/>
    </location>
</feature>
<dbReference type="AlphaFoldDB" id="A0A4R6SNX3"/>
<organism evidence="2 3">
    <name type="scientific">Pedobacter metabolipauper</name>
    <dbReference type="NCBI Taxonomy" id="425513"/>
    <lineage>
        <taxon>Bacteria</taxon>
        <taxon>Pseudomonadati</taxon>
        <taxon>Bacteroidota</taxon>
        <taxon>Sphingobacteriia</taxon>
        <taxon>Sphingobacteriales</taxon>
        <taxon>Sphingobacteriaceae</taxon>
        <taxon>Pedobacter</taxon>
    </lineage>
</organism>
<evidence type="ECO:0000313" key="2">
    <source>
        <dbReference type="EMBL" id="TDQ06226.1"/>
    </source>
</evidence>
<proteinExistence type="predicted"/>